<dbReference type="Proteomes" id="UP001431209">
    <property type="component" value="Unassembled WGS sequence"/>
</dbReference>
<keyword evidence="1" id="KW-1133">Transmembrane helix</keyword>
<keyword evidence="1" id="KW-0812">Transmembrane</keyword>
<organism evidence="2 3">
    <name type="scientific">Acrasis kona</name>
    <dbReference type="NCBI Taxonomy" id="1008807"/>
    <lineage>
        <taxon>Eukaryota</taxon>
        <taxon>Discoba</taxon>
        <taxon>Heterolobosea</taxon>
        <taxon>Tetramitia</taxon>
        <taxon>Eutetramitia</taxon>
        <taxon>Acrasidae</taxon>
        <taxon>Acrasis</taxon>
    </lineage>
</organism>
<accession>A0AAW2ZFI7</accession>
<proteinExistence type="predicted"/>
<evidence type="ECO:0000313" key="3">
    <source>
        <dbReference type="Proteomes" id="UP001431209"/>
    </source>
</evidence>
<dbReference type="EMBL" id="JAOPGA020001346">
    <property type="protein sequence ID" value="KAL0487491.1"/>
    <property type="molecule type" value="Genomic_DNA"/>
</dbReference>
<sequence>MVILETLIVVGGVYAIGCGVAVGVNEARRAYKKKKEKKRLRILEAEKRLDQHTIINPVLQTDQIMAPAVAPSQHEPQLSGYYPSVPLAPPVKAPGRRIQEVELMNTPIISSIPEVNLYSDGVEVNLKSITVKDEAGKTRITSKAATLSECNGVVLSIAIPTKDAKTKLPIPEFKPYTIDAVTSQKKSYKKVVMYYTGHDLQGNYLFTNQ</sequence>
<reference evidence="2 3" key="1">
    <citation type="submission" date="2024-03" db="EMBL/GenBank/DDBJ databases">
        <title>The Acrasis kona genome and developmental transcriptomes reveal deep origins of eukaryotic multicellular pathways.</title>
        <authorList>
            <person name="Sheikh S."/>
            <person name="Fu C.-J."/>
            <person name="Brown M.W."/>
            <person name="Baldauf S.L."/>
        </authorList>
    </citation>
    <scope>NUCLEOTIDE SEQUENCE [LARGE SCALE GENOMIC DNA]</scope>
    <source>
        <strain evidence="2 3">ATCC MYA-3509</strain>
    </source>
</reference>
<keyword evidence="3" id="KW-1185">Reference proteome</keyword>
<evidence type="ECO:0000313" key="2">
    <source>
        <dbReference type="EMBL" id="KAL0487491.1"/>
    </source>
</evidence>
<dbReference type="AlphaFoldDB" id="A0AAW2ZFI7"/>
<feature type="transmembrane region" description="Helical" evidence="1">
    <location>
        <begin position="6"/>
        <end position="25"/>
    </location>
</feature>
<comment type="caution">
    <text evidence="2">The sequence shown here is derived from an EMBL/GenBank/DDBJ whole genome shotgun (WGS) entry which is preliminary data.</text>
</comment>
<name>A0AAW2ZFI7_9EUKA</name>
<evidence type="ECO:0000256" key="1">
    <source>
        <dbReference type="SAM" id="Phobius"/>
    </source>
</evidence>
<protein>
    <submittedName>
        <fullName evidence="2">RpoC</fullName>
    </submittedName>
</protein>
<keyword evidence="1" id="KW-0472">Membrane</keyword>
<gene>
    <name evidence="2" type="ORF">AKO1_004190</name>
</gene>